<dbReference type="InterPro" id="IPR036643">
    <property type="entry name" value="RNApol_insert_sf"/>
</dbReference>
<dbReference type="InterPro" id="IPR036603">
    <property type="entry name" value="RBP11-like"/>
</dbReference>
<evidence type="ECO:0000313" key="4">
    <source>
        <dbReference type="EMBL" id="KAF6002540.1"/>
    </source>
</evidence>
<dbReference type="GO" id="GO:0006351">
    <property type="term" value="P:DNA-templated transcription"/>
    <property type="evidence" value="ECO:0007669"/>
    <property type="project" value="InterPro"/>
</dbReference>
<dbReference type="Proteomes" id="UP000530660">
    <property type="component" value="Unassembled WGS sequence"/>
</dbReference>
<name>A0A7J7IIH2_9RHOD</name>
<dbReference type="GO" id="GO:0003677">
    <property type="term" value="F:DNA binding"/>
    <property type="evidence" value="ECO:0007669"/>
    <property type="project" value="InterPro"/>
</dbReference>
<dbReference type="InterPro" id="IPR022842">
    <property type="entry name" value="RNAP_Rpo3/Rpb3/RPAC1"/>
</dbReference>
<comment type="caution">
    <text evidence="4">The sequence shown here is derived from an EMBL/GenBank/DDBJ whole genome shotgun (WGS) entry which is preliminary data.</text>
</comment>
<sequence length="392" mass="43948">MKNGPVVARESGPFNFAEASRNIQVRRVLHTVDEVTFELYGVNAPFLNALRRILIAEVPSMAIEYVTINENSTVMNDEFLAHRLGLVPVLADPRLYQFRKEHDVPSSQNTIRFRLRFPSVNKLLRQGRSRTGEDLGAPTAHCPSIPVYSDNIFWEPFSATTNAGTFAPVALNMDQSHSAEEINTCGEAVLKDRRMQEDASSPNAARVQPGILLTKVLPGQRLDIAMEAVKGLGQDHAKWSPVATAYYRMTPKVRLKGEVNGPAAKALRESCPMRVFELEETSGVLKVAHESRCTLCGECTRRLQEKIIGEDDSHRKESGSEDLFEEPNCQTVYESHHVKVCNETKRFMFTIESVGQYRADVLFGEALMILREKCVYLLESLQGDSESTTTRE</sequence>
<evidence type="ECO:0000259" key="3">
    <source>
        <dbReference type="SMART" id="SM00662"/>
    </source>
</evidence>
<dbReference type="InterPro" id="IPR050518">
    <property type="entry name" value="Rpo3/RPB3_RNA_Pol_subunit"/>
</dbReference>
<keyword evidence="2" id="KW-0804">Transcription</keyword>
<reference evidence="4 5" key="1">
    <citation type="journal article" date="2020" name="J. Phycol.">
        <title>Comparative genome analysis reveals Cyanidiococcus gen. nov., a new extremophilic red algal genus sister to Cyanidioschyzon (Cyanidioschyzonaceae, Rhodophyta).</title>
        <authorList>
            <person name="Liu S.-L."/>
            <person name="Chiang Y.-R."/>
            <person name="Yoon H.S."/>
            <person name="Fu H.-Y."/>
        </authorList>
    </citation>
    <scope>NUCLEOTIDE SEQUENCE [LARGE SCALE GENOMIC DNA]</scope>
    <source>
        <strain evidence="4 5">THAL066</strain>
    </source>
</reference>
<dbReference type="Gene3D" id="3.30.1360.10">
    <property type="entry name" value="RNA polymerase, RBP11-like subunit"/>
    <property type="match status" value="1"/>
</dbReference>
<dbReference type="PROSITE" id="PS00446">
    <property type="entry name" value="RNA_POL_D_30KD"/>
    <property type="match status" value="1"/>
</dbReference>
<keyword evidence="1 4" id="KW-0240">DNA-directed RNA polymerase</keyword>
<organism evidence="4 5">
    <name type="scientific">Cyanidiococcus yangmingshanensis</name>
    <dbReference type="NCBI Taxonomy" id="2690220"/>
    <lineage>
        <taxon>Eukaryota</taxon>
        <taxon>Rhodophyta</taxon>
        <taxon>Bangiophyceae</taxon>
        <taxon>Cyanidiales</taxon>
        <taxon>Cyanidiaceae</taxon>
        <taxon>Cyanidiococcus</taxon>
    </lineage>
</organism>
<gene>
    <name evidence="4" type="primary">POLR1C</name>
    <name evidence="4" type="ORF">F1559_003970</name>
</gene>
<dbReference type="SUPFAM" id="SSF55257">
    <property type="entry name" value="RBP11-like subunits of RNA polymerase"/>
    <property type="match status" value="1"/>
</dbReference>
<dbReference type="Pfam" id="PF01193">
    <property type="entry name" value="RNA_pol_L"/>
    <property type="match status" value="1"/>
</dbReference>
<protein>
    <submittedName>
        <fullName evidence="4">DNA-directed RNA polymerases I and III subunit RPAC1</fullName>
    </submittedName>
</protein>
<evidence type="ECO:0000256" key="2">
    <source>
        <dbReference type="ARBA" id="ARBA00023163"/>
    </source>
</evidence>
<dbReference type="InterPro" id="IPR001514">
    <property type="entry name" value="DNA-dir_RNA_pol_30-40kDasu_CS"/>
</dbReference>
<dbReference type="Gene3D" id="2.170.120.12">
    <property type="entry name" value="DNA-directed RNA polymerase, insert domain"/>
    <property type="match status" value="1"/>
</dbReference>
<keyword evidence="5" id="KW-1185">Reference proteome</keyword>
<dbReference type="PANTHER" id="PTHR11800:SF13">
    <property type="entry name" value="DNA-DIRECTED RNA POLYMERASES I AND III SUBUNIT RPAC1"/>
    <property type="match status" value="1"/>
</dbReference>
<dbReference type="GO" id="GO:0005666">
    <property type="term" value="C:RNA polymerase III complex"/>
    <property type="evidence" value="ECO:0007669"/>
    <property type="project" value="TreeGrafter"/>
</dbReference>
<proteinExistence type="inferred from homology"/>
<feature type="domain" description="DNA-directed RNA polymerase RpoA/D/Rpb3-type" evidence="3">
    <location>
        <begin position="34"/>
        <end position="380"/>
    </location>
</feature>
<dbReference type="GO" id="GO:0003899">
    <property type="term" value="F:DNA-directed RNA polymerase activity"/>
    <property type="evidence" value="ECO:0007669"/>
    <property type="project" value="InterPro"/>
</dbReference>
<dbReference type="SMART" id="SM00662">
    <property type="entry name" value="RPOLD"/>
    <property type="match status" value="1"/>
</dbReference>
<dbReference type="EMBL" id="VWRR01000010">
    <property type="protein sequence ID" value="KAF6002540.1"/>
    <property type="molecule type" value="Genomic_DNA"/>
</dbReference>
<dbReference type="GO" id="GO:0005736">
    <property type="term" value="C:RNA polymerase I complex"/>
    <property type="evidence" value="ECO:0007669"/>
    <property type="project" value="TreeGrafter"/>
</dbReference>
<dbReference type="InterPro" id="IPR011263">
    <property type="entry name" value="DNA-dir_RNA_pol_RpoA/D/Rpb3"/>
</dbReference>
<dbReference type="SUPFAM" id="SSF56553">
    <property type="entry name" value="Insert subdomain of RNA polymerase alpha subunit"/>
    <property type="match status" value="2"/>
</dbReference>
<dbReference type="HAMAP" id="MF_00320">
    <property type="entry name" value="RNApol_arch_Rpo3"/>
    <property type="match status" value="1"/>
</dbReference>
<evidence type="ECO:0000256" key="1">
    <source>
        <dbReference type="ARBA" id="ARBA00022478"/>
    </source>
</evidence>
<dbReference type="PANTHER" id="PTHR11800">
    <property type="entry name" value="DNA-DIRECTED RNA POLYMERASE"/>
    <property type="match status" value="1"/>
</dbReference>
<dbReference type="GO" id="GO:0046983">
    <property type="term" value="F:protein dimerization activity"/>
    <property type="evidence" value="ECO:0007669"/>
    <property type="project" value="InterPro"/>
</dbReference>
<dbReference type="AlphaFoldDB" id="A0A7J7IIH2"/>
<dbReference type="OrthoDB" id="270173at2759"/>
<accession>A0A7J7IIH2</accession>
<evidence type="ECO:0000313" key="5">
    <source>
        <dbReference type="Proteomes" id="UP000530660"/>
    </source>
</evidence>